<proteinExistence type="predicted"/>
<protein>
    <submittedName>
        <fullName evidence="2">Uncharacterized protein</fullName>
    </submittedName>
</protein>
<dbReference type="EMBL" id="BLAL01000215">
    <property type="protein sequence ID" value="GES92370.1"/>
    <property type="molecule type" value="Genomic_DNA"/>
</dbReference>
<feature type="region of interest" description="Disordered" evidence="1">
    <location>
        <begin position="93"/>
        <end position="114"/>
    </location>
</feature>
<dbReference type="AlphaFoldDB" id="A0A8H3LUX9"/>
<reference evidence="2" key="1">
    <citation type="submission" date="2019-10" db="EMBL/GenBank/DDBJ databases">
        <title>Conservation and host-specific expression of non-tandemly repeated heterogenous ribosome RNA gene in arbuscular mycorrhizal fungi.</title>
        <authorList>
            <person name="Maeda T."/>
            <person name="Kobayashi Y."/>
            <person name="Nakagawa T."/>
            <person name="Ezawa T."/>
            <person name="Yamaguchi K."/>
            <person name="Bino T."/>
            <person name="Nishimoto Y."/>
            <person name="Shigenobu S."/>
            <person name="Kawaguchi M."/>
        </authorList>
    </citation>
    <scope>NUCLEOTIDE SEQUENCE</scope>
    <source>
        <strain evidence="2">HR1</strain>
    </source>
</reference>
<sequence length="114" mass="12997">MQEKRPPSFRTAILKRPLLSERQFWWTSNNARSVKGMVSSFEMTIWSTSKNARVPSFRTAISMDFYNARSMKGMVSSFEMMIQWTSKNARGAKETVSSSRMDTGQATIKEANLG</sequence>
<comment type="caution">
    <text evidence="2">The sequence shown here is derived from an EMBL/GenBank/DDBJ whole genome shotgun (WGS) entry which is preliminary data.</text>
</comment>
<name>A0A8H3LUX9_9GLOM</name>
<accession>A0A8H3LUX9</accession>
<gene>
    <name evidence="2" type="ORF">RCL2_001914900</name>
</gene>
<evidence type="ECO:0000313" key="2">
    <source>
        <dbReference type="EMBL" id="GES92370.1"/>
    </source>
</evidence>
<evidence type="ECO:0000313" key="3">
    <source>
        <dbReference type="Proteomes" id="UP000615446"/>
    </source>
</evidence>
<feature type="compositionally biased region" description="Polar residues" evidence="1">
    <location>
        <begin position="95"/>
        <end position="106"/>
    </location>
</feature>
<evidence type="ECO:0000256" key="1">
    <source>
        <dbReference type="SAM" id="MobiDB-lite"/>
    </source>
</evidence>
<dbReference type="Proteomes" id="UP000615446">
    <property type="component" value="Unassembled WGS sequence"/>
</dbReference>
<organism evidence="2 3">
    <name type="scientific">Rhizophagus clarus</name>
    <dbReference type="NCBI Taxonomy" id="94130"/>
    <lineage>
        <taxon>Eukaryota</taxon>
        <taxon>Fungi</taxon>
        <taxon>Fungi incertae sedis</taxon>
        <taxon>Mucoromycota</taxon>
        <taxon>Glomeromycotina</taxon>
        <taxon>Glomeromycetes</taxon>
        <taxon>Glomerales</taxon>
        <taxon>Glomeraceae</taxon>
        <taxon>Rhizophagus</taxon>
    </lineage>
</organism>